<dbReference type="Pfam" id="PF25568">
    <property type="entry name" value="AAA_lid_At3g28540"/>
    <property type="match status" value="2"/>
</dbReference>
<proteinExistence type="inferred from homology"/>
<feature type="region of interest" description="Disordered" evidence="8">
    <location>
        <begin position="800"/>
        <end position="829"/>
    </location>
</feature>
<feature type="coiled-coil region" evidence="7">
    <location>
        <begin position="942"/>
        <end position="979"/>
    </location>
</feature>
<evidence type="ECO:0000256" key="7">
    <source>
        <dbReference type="SAM" id="Coils"/>
    </source>
</evidence>
<dbReference type="InterPro" id="IPR027417">
    <property type="entry name" value="P-loop_NTPase"/>
</dbReference>
<feature type="compositionally biased region" description="Basic residues" evidence="8">
    <location>
        <begin position="319"/>
        <end position="328"/>
    </location>
</feature>
<evidence type="ECO:0000256" key="4">
    <source>
        <dbReference type="ARBA" id="ARBA00022840"/>
    </source>
</evidence>
<keyword evidence="12" id="KW-1185">Reference proteome</keyword>
<dbReference type="InterPro" id="IPR025753">
    <property type="entry name" value="AAA_N_dom"/>
</dbReference>
<sequence length="1001" mass="113567">MAGKVENYWGVWAPVWSALASFVFLLPVINNYIPAGLGQWLNTFAEKLTTYFSPYLHVTISEYGQENFRRSKFYLAVEAYLSHACSRRARKLRADLGKDAKTLQVTVDDHQEVTDSFSGATLWWRPSKTTSARNVISWYPGEDERRYYSLIFHRRYRDLVLDQYLPYVLAEGRAVTVRNRQRRLFTNNASGGGGGGYGRGKGVWSHVPFEHPATFDTLAMDPDEKEAIIDDLTAFRESKEYYAKVGKAWKRGYLLYGPPGTGKSTMIAAIANFLDYDVYDLELTAVKSNTDLRKLYIETTGKSIIVIEDIDCSVDLTGKRKPSDKKKKSSEDDDDKPPKPPGEEEKDEASKVTLSGLLNFIDGLWSACGGERIIIFTTNHKEKLDPALIRRGRMDVHIEMSYCRFEAFKVLAKNYLGLEQHELFGEIRRLLEETNMSPADVAENLMPMSKRKKRDPEACLRDLIDAVIKAKEEALAMDGVVKWGPVWSALASFVFLLPVLNNYIPAGLRQWLATFAERLTTYLSPYLHVTISEYGHERFQRSDLYLAVEAYLSHACARRARKLRAELGKDAKTLQVTVDDYQEVTDSFSSSSGAGDDVTLWWYPSKKVNRSNVISIFPGHDEHRFYRLVFHRRHRDLVIDEYLPFVLAEGRAVTVRNRQRRLFTNNASNGSSSNSYRGGGKGVWSHVPFEHPATFDTLAMDPDEKEAIIDDLTAFRESKEYYAKVGKAWKRGYLLYGPPGTGKSTMIAAIANFLDYDVYDLELTAVKSNTDLRKLYIETTGKSIIVIEDIDCSIDLTGKRNKTDDKKKSSNVGKDDDDKVKLPGETDKDETSKVTLSGLLNFIDGLWSACGGERIIIFTTNHKEKLDPALIRRGRMDVHIEMSYCRFEAFKVLAKNYLGVKEHQLFGEIQSLLEETDMSPADVAENLMPMSKRKKRDPNACLVDLIDALNKAKEEAAEAKAREETEAKAAKEKEEAEARMMTKQGKFLSINLRSIFVTVRE</sequence>
<dbReference type="GO" id="GO:0005524">
    <property type="term" value="F:ATP binding"/>
    <property type="evidence" value="ECO:0007669"/>
    <property type="project" value="UniProtKB-KW"/>
</dbReference>
<keyword evidence="9" id="KW-0472">Membrane</keyword>
<dbReference type="FunFam" id="3.40.50.300:FF:001122">
    <property type="entry name" value="AAA-ATPase ASD, mitochondrial"/>
    <property type="match status" value="2"/>
</dbReference>
<feature type="region of interest" description="Disordered" evidence="8">
    <location>
        <begin position="318"/>
        <end position="349"/>
    </location>
</feature>
<comment type="cofactor">
    <cofactor evidence="1">
        <name>Mg(2+)</name>
        <dbReference type="ChEBI" id="CHEBI:18420"/>
    </cofactor>
</comment>
<reference evidence="11" key="3">
    <citation type="submission" date="2015-04" db="UniProtKB">
        <authorList>
            <consortium name="EnsemblPlants"/>
        </authorList>
    </citation>
    <scope>IDENTIFICATION</scope>
</reference>
<keyword evidence="7" id="KW-0175">Coiled coil</keyword>
<feature type="domain" description="AAA+ ATPase" evidence="10">
    <location>
        <begin position="249"/>
        <end position="404"/>
    </location>
</feature>
<dbReference type="AlphaFoldDB" id="A0A0D9Y1V7"/>
<comment type="similarity">
    <text evidence="2">Belongs to the AAA ATPase family. BCS1 subfamily.</text>
</comment>
<dbReference type="CDD" id="cd19510">
    <property type="entry name" value="RecA-like_BCS1"/>
    <property type="match status" value="2"/>
</dbReference>
<keyword evidence="9" id="KW-1133">Transmembrane helix</keyword>
<reference evidence="12" key="2">
    <citation type="submission" date="2013-12" db="EMBL/GenBank/DDBJ databases">
        <authorList>
            <person name="Yu Y."/>
            <person name="Lee S."/>
            <person name="de Baynast K."/>
            <person name="Wissotski M."/>
            <person name="Liu L."/>
            <person name="Talag J."/>
            <person name="Goicoechea J."/>
            <person name="Angelova A."/>
            <person name="Jetty R."/>
            <person name="Kudrna D."/>
            <person name="Golser W."/>
            <person name="Rivera L."/>
            <person name="Zhang J."/>
            <person name="Wing R."/>
        </authorList>
    </citation>
    <scope>NUCLEOTIDE SEQUENCE</scope>
</reference>
<evidence type="ECO:0000259" key="10">
    <source>
        <dbReference type="SMART" id="SM00382"/>
    </source>
</evidence>
<dbReference type="STRING" id="77586.A0A0D9Y1V7"/>
<accession>A0A0D9Y1V7</accession>
<dbReference type="EnsemblPlants" id="LPERR12G16940.2">
    <property type="protein sequence ID" value="LPERR12G16940.2"/>
    <property type="gene ID" value="LPERR12G16940"/>
</dbReference>
<feature type="transmembrane region" description="Helical" evidence="9">
    <location>
        <begin position="7"/>
        <end position="29"/>
    </location>
</feature>
<keyword evidence="9" id="KW-0812">Transmembrane</keyword>
<dbReference type="Gene3D" id="3.40.50.300">
    <property type="entry name" value="P-loop containing nucleotide triphosphate hydrolases"/>
    <property type="match status" value="2"/>
</dbReference>
<dbReference type="InterPro" id="IPR058017">
    <property type="entry name" value="At3g28540-like_C"/>
</dbReference>
<dbReference type="InterPro" id="IPR003959">
    <property type="entry name" value="ATPase_AAA_core"/>
</dbReference>
<keyword evidence="4" id="KW-0067">ATP-binding</keyword>
<organism evidence="11 12">
    <name type="scientific">Leersia perrieri</name>
    <dbReference type="NCBI Taxonomy" id="77586"/>
    <lineage>
        <taxon>Eukaryota</taxon>
        <taxon>Viridiplantae</taxon>
        <taxon>Streptophyta</taxon>
        <taxon>Embryophyta</taxon>
        <taxon>Tracheophyta</taxon>
        <taxon>Spermatophyta</taxon>
        <taxon>Magnoliopsida</taxon>
        <taxon>Liliopsida</taxon>
        <taxon>Poales</taxon>
        <taxon>Poaceae</taxon>
        <taxon>BOP clade</taxon>
        <taxon>Oryzoideae</taxon>
        <taxon>Oryzeae</taxon>
        <taxon>Oryzinae</taxon>
        <taxon>Leersia</taxon>
    </lineage>
</organism>
<evidence type="ECO:0000256" key="8">
    <source>
        <dbReference type="SAM" id="MobiDB-lite"/>
    </source>
</evidence>
<dbReference type="PROSITE" id="PS00674">
    <property type="entry name" value="AAA"/>
    <property type="match status" value="2"/>
</dbReference>
<comment type="catalytic activity">
    <reaction evidence="6">
        <text>ATP + H2O = ADP + phosphate + H(+)</text>
        <dbReference type="Rhea" id="RHEA:13065"/>
        <dbReference type="ChEBI" id="CHEBI:15377"/>
        <dbReference type="ChEBI" id="CHEBI:15378"/>
        <dbReference type="ChEBI" id="CHEBI:30616"/>
        <dbReference type="ChEBI" id="CHEBI:43474"/>
        <dbReference type="ChEBI" id="CHEBI:456216"/>
    </reaction>
</comment>
<reference evidence="11 12" key="1">
    <citation type="submission" date="2012-08" db="EMBL/GenBank/DDBJ databases">
        <title>Oryza genome evolution.</title>
        <authorList>
            <person name="Wing R.A."/>
        </authorList>
    </citation>
    <scope>NUCLEOTIDE SEQUENCE</scope>
</reference>
<evidence type="ECO:0000256" key="9">
    <source>
        <dbReference type="SAM" id="Phobius"/>
    </source>
</evidence>
<dbReference type="InterPro" id="IPR003593">
    <property type="entry name" value="AAA+_ATPase"/>
</dbReference>
<dbReference type="GO" id="GO:0016887">
    <property type="term" value="F:ATP hydrolysis activity"/>
    <property type="evidence" value="ECO:0007669"/>
    <property type="project" value="InterPro"/>
</dbReference>
<feature type="domain" description="AAA+ ATPase" evidence="10">
    <location>
        <begin position="729"/>
        <end position="886"/>
    </location>
</feature>
<keyword evidence="3" id="KW-0547">Nucleotide-binding</keyword>
<evidence type="ECO:0000313" key="11">
    <source>
        <dbReference type="EnsemblPlants" id="LPERR12G16940.2"/>
    </source>
</evidence>
<dbReference type="Proteomes" id="UP000032180">
    <property type="component" value="Chromosome 12"/>
</dbReference>
<dbReference type="HOGENOM" id="CLU_010583_0_0_1"/>
<dbReference type="Pfam" id="PF00004">
    <property type="entry name" value="AAA"/>
    <property type="match status" value="3"/>
</dbReference>
<dbReference type="GO" id="GO:0006950">
    <property type="term" value="P:response to stress"/>
    <property type="evidence" value="ECO:0007669"/>
    <property type="project" value="UniProtKB-ARBA"/>
</dbReference>
<dbReference type="eggNOG" id="KOG0743">
    <property type="taxonomic scope" value="Eukaryota"/>
</dbReference>
<dbReference type="Pfam" id="PF14363">
    <property type="entry name" value="AAA_assoc"/>
    <property type="match status" value="2"/>
</dbReference>
<evidence type="ECO:0000313" key="12">
    <source>
        <dbReference type="Proteomes" id="UP000032180"/>
    </source>
</evidence>
<name>A0A0D9Y1V7_9ORYZ</name>
<dbReference type="PANTHER" id="PTHR23070">
    <property type="entry name" value="BCS1 AAA-TYPE ATPASE"/>
    <property type="match status" value="1"/>
</dbReference>
<evidence type="ECO:0000256" key="3">
    <source>
        <dbReference type="ARBA" id="ARBA00022741"/>
    </source>
</evidence>
<dbReference type="Gene3D" id="6.10.280.40">
    <property type="match status" value="2"/>
</dbReference>
<keyword evidence="5" id="KW-0460">Magnesium</keyword>
<dbReference type="Gramene" id="LPERR12G16940.2">
    <property type="protein sequence ID" value="LPERR12G16940.2"/>
    <property type="gene ID" value="LPERR12G16940"/>
</dbReference>
<evidence type="ECO:0000256" key="5">
    <source>
        <dbReference type="ARBA" id="ARBA00022842"/>
    </source>
</evidence>
<dbReference type="SUPFAM" id="SSF52540">
    <property type="entry name" value="P-loop containing nucleoside triphosphate hydrolases"/>
    <property type="match status" value="2"/>
</dbReference>
<evidence type="ECO:0000256" key="2">
    <source>
        <dbReference type="ARBA" id="ARBA00007448"/>
    </source>
</evidence>
<dbReference type="InterPro" id="IPR050747">
    <property type="entry name" value="Mitochondrial_chaperone_BCS1"/>
</dbReference>
<dbReference type="SMART" id="SM00382">
    <property type="entry name" value="AAA"/>
    <property type="match status" value="2"/>
</dbReference>
<evidence type="ECO:0000256" key="1">
    <source>
        <dbReference type="ARBA" id="ARBA00001946"/>
    </source>
</evidence>
<evidence type="ECO:0000256" key="6">
    <source>
        <dbReference type="ARBA" id="ARBA00049360"/>
    </source>
</evidence>
<protein>
    <recommendedName>
        <fullName evidence="10">AAA+ ATPase domain-containing protein</fullName>
    </recommendedName>
</protein>
<dbReference type="InterPro" id="IPR003960">
    <property type="entry name" value="ATPase_AAA_CS"/>
</dbReference>